<dbReference type="InterPro" id="IPR051675">
    <property type="entry name" value="Endo/Exo/Phosphatase_dom_1"/>
</dbReference>
<dbReference type="PANTHER" id="PTHR21180">
    <property type="entry name" value="ENDONUCLEASE/EXONUCLEASE/PHOSPHATASE FAMILY DOMAIN-CONTAINING PROTEIN 1"/>
    <property type="match status" value="1"/>
</dbReference>
<proteinExistence type="predicted"/>
<dbReference type="OrthoDB" id="981124at2"/>
<evidence type="ECO:0000256" key="1">
    <source>
        <dbReference type="SAM" id="Phobius"/>
    </source>
</evidence>
<reference evidence="3" key="1">
    <citation type="submission" date="2017-04" db="EMBL/GenBank/DDBJ databases">
        <authorList>
            <person name="Varghese N."/>
            <person name="Submissions S."/>
        </authorList>
    </citation>
    <scope>NUCLEOTIDE SEQUENCE [LARGE SCALE GENOMIC DNA]</scope>
    <source>
        <strain evidence="3">DSM 4125</strain>
    </source>
</reference>
<dbReference type="GO" id="GO:0015628">
    <property type="term" value="P:protein secretion by the type II secretion system"/>
    <property type="evidence" value="ECO:0007669"/>
    <property type="project" value="TreeGrafter"/>
</dbReference>
<dbReference type="AlphaFoldDB" id="A0A1X7J285"/>
<evidence type="ECO:0000313" key="2">
    <source>
        <dbReference type="EMBL" id="SMG21314.1"/>
    </source>
</evidence>
<accession>A0A1X7J285</accession>
<evidence type="ECO:0000313" key="3">
    <source>
        <dbReference type="Proteomes" id="UP000193804"/>
    </source>
</evidence>
<keyword evidence="1" id="KW-0812">Transmembrane</keyword>
<keyword evidence="1" id="KW-0472">Membrane</keyword>
<name>A0A1X7J285_9BACT</name>
<keyword evidence="3" id="KW-1185">Reference proteome</keyword>
<dbReference type="EMBL" id="FXAW01000002">
    <property type="protein sequence ID" value="SMG21314.1"/>
    <property type="molecule type" value="Genomic_DNA"/>
</dbReference>
<protein>
    <submittedName>
        <fullName evidence="2">Competence protein ComEA helix-hairpin-helix repeat region</fullName>
    </submittedName>
</protein>
<dbReference type="Proteomes" id="UP000193804">
    <property type="component" value="Unassembled WGS sequence"/>
</dbReference>
<dbReference type="Gene3D" id="1.10.150.280">
    <property type="entry name" value="AF1531-like domain"/>
    <property type="match status" value="3"/>
</dbReference>
<gene>
    <name evidence="2" type="ORF">SAMN05661096_01171</name>
</gene>
<keyword evidence="1" id="KW-1133">Transmembrane helix</keyword>
<dbReference type="Pfam" id="PF12836">
    <property type="entry name" value="HHH_3"/>
    <property type="match status" value="3"/>
</dbReference>
<feature type="transmembrane region" description="Helical" evidence="1">
    <location>
        <begin position="21"/>
        <end position="40"/>
    </location>
</feature>
<dbReference type="STRING" id="1028.SAMN05661096_01171"/>
<dbReference type="InterPro" id="IPR010994">
    <property type="entry name" value="RuvA_2-like"/>
</dbReference>
<dbReference type="GO" id="GO:0015627">
    <property type="term" value="C:type II protein secretion system complex"/>
    <property type="evidence" value="ECO:0007669"/>
    <property type="project" value="TreeGrafter"/>
</dbReference>
<dbReference type="PANTHER" id="PTHR21180:SF32">
    <property type="entry name" value="ENDONUCLEASE_EXONUCLEASE_PHOSPHATASE FAMILY DOMAIN-CONTAINING PROTEIN 1"/>
    <property type="match status" value="1"/>
</dbReference>
<sequence length="315" mass="36644">MKHKIRIWLRNFFGFSRTETNGFIILILLMIIILAIPFISKSLYSFYAHPLPTQQDKALLDSLLSELEDATIIKKEIGNEENFKHFDLNKSKVPHLIKAGFPEYLAERIVKYRNKVSPFESKEELLKIYGIDSSFYAKIYPYMSVTKVPSESHFELPEENSKPSQYQLDKIPKLTNEKLIQIQIDINKADSLQLQEIHGIGPAFSSRIIKYREYLGGFHSIQQLDEVYGLQKQNLDSLKKHVHLSTKELHLKQLNINQLSTDSLVKHPYISYKKANILVNYRKQHGKFKSVSDLLSIKILDSSWVNKVKPYISFE</sequence>
<organism evidence="2 3">
    <name type="scientific">Marivirga sericea</name>
    <dbReference type="NCBI Taxonomy" id="1028"/>
    <lineage>
        <taxon>Bacteria</taxon>
        <taxon>Pseudomonadati</taxon>
        <taxon>Bacteroidota</taxon>
        <taxon>Cytophagia</taxon>
        <taxon>Cytophagales</taxon>
        <taxon>Marivirgaceae</taxon>
        <taxon>Marivirga</taxon>
    </lineage>
</organism>
<dbReference type="RefSeq" id="WP_085516143.1">
    <property type="nucleotide sequence ID" value="NZ_FXAW01000002.1"/>
</dbReference>
<dbReference type="SUPFAM" id="SSF47781">
    <property type="entry name" value="RuvA domain 2-like"/>
    <property type="match status" value="3"/>
</dbReference>